<dbReference type="PANTHER" id="PTHR33776">
    <property type="entry name" value="ENDO/EXONUCLEASE/PHOSPHATASE DOMAIN-CONTAINING PROTEIN"/>
    <property type="match status" value="1"/>
</dbReference>
<dbReference type="PANTHER" id="PTHR33776:SF4">
    <property type="entry name" value="ENDONUCLEASE_EXONUCLEASE_PHOSPHATASE DOMAIN-CONTAINING PROTEIN"/>
    <property type="match status" value="1"/>
</dbReference>
<dbReference type="Pfam" id="PF03372">
    <property type="entry name" value="Exo_endo_phos"/>
    <property type="match status" value="1"/>
</dbReference>
<evidence type="ECO:0000313" key="3">
    <source>
        <dbReference type="EnsemblMetazoa" id="CapteP204408"/>
    </source>
</evidence>
<dbReference type="Proteomes" id="UP000014760">
    <property type="component" value="Unassembled WGS sequence"/>
</dbReference>
<dbReference type="STRING" id="283909.R7U7K7"/>
<evidence type="ECO:0000259" key="1">
    <source>
        <dbReference type="Pfam" id="PF03372"/>
    </source>
</evidence>
<keyword evidence="4" id="KW-1185">Reference proteome</keyword>
<organism evidence="2">
    <name type="scientific">Capitella teleta</name>
    <name type="common">Polychaete worm</name>
    <dbReference type="NCBI Taxonomy" id="283909"/>
    <lineage>
        <taxon>Eukaryota</taxon>
        <taxon>Metazoa</taxon>
        <taxon>Spiralia</taxon>
        <taxon>Lophotrochozoa</taxon>
        <taxon>Annelida</taxon>
        <taxon>Polychaeta</taxon>
        <taxon>Sedentaria</taxon>
        <taxon>Scolecida</taxon>
        <taxon>Capitellidae</taxon>
        <taxon>Capitella</taxon>
    </lineage>
</organism>
<gene>
    <name evidence="2" type="ORF">CAPTEDRAFT_204408</name>
</gene>
<feature type="domain" description="Endonuclease/exonuclease/phosphatase" evidence="1">
    <location>
        <begin position="95"/>
        <end position="275"/>
    </location>
</feature>
<reference evidence="2 4" key="2">
    <citation type="journal article" date="2013" name="Nature">
        <title>Insights into bilaterian evolution from three spiralian genomes.</title>
        <authorList>
            <person name="Simakov O."/>
            <person name="Marletaz F."/>
            <person name="Cho S.J."/>
            <person name="Edsinger-Gonzales E."/>
            <person name="Havlak P."/>
            <person name="Hellsten U."/>
            <person name="Kuo D.H."/>
            <person name="Larsson T."/>
            <person name="Lv J."/>
            <person name="Arendt D."/>
            <person name="Savage R."/>
            <person name="Osoegawa K."/>
            <person name="de Jong P."/>
            <person name="Grimwood J."/>
            <person name="Chapman J.A."/>
            <person name="Shapiro H."/>
            <person name="Aerts A."/>
            <person name="Otillar R.P."/>
            <person name="Terry A.Y."/>
            <person name="Boore J.L."/>
            <person name="Grigoriev I.V."/>
            <person name="Lindberg D.R."/>
            <person name="Seaver E.C."/>
            <person name="Weisblat D.A."/>
            <person name="Putnam N.H."/>
            <person name="Rokhsar D.S."/>
        </authorList>
    </citation>
    <scope>NUCLEOTIDE SEQUENCE</scope>
    <source>
        <strain evidence="2 4">I ESC-2004</strain>
    </source>
</reference>
<dbReference type="Gene3D" id="3.60.10.10">
    <property type="entry name" value="Endonuclease/exonuclease/phosphatase"/>
    <property type="match status" value="1"/>
</dbReference>
<dbReference type="InterPro" id="IPR036691">
    <property type="entry name" value="Endo/exonu/phosph_ase_sf"/>
</dbReference>
<name>R7U7K7_CAPTE</name>
<dbReference type="AlphaFoldDB" id="R7U7K7"/>
<dbReference type="HOGENOM" id="CLU_827033_0_0_1"/>
<protein>
    <recommendedName>
        <fullName evidence="1">Endonuclease/exonuclease/phosphatase domain-containing protein</fullName>
    </recommendedName>
</protein>
<sequence>MKSRKHLYICSRHFEEKCIVQGKKCHLVHGSIPTKFLPVALHSNAVKPRKEPSFREPPVVPERVRYLDFEDFRKTTALNRESLHAVIKAHCDWGETWLVDDADVSLLQLPNYQFLWKGASASSHGGVALYIKNNIQYSIMPTSIDSSLWEGIFVEIKMTSLHKDIIIGSVYRPPHNMSEDRMNFIEEFSQTLQLFHHNNTDLYIAGDYNFDLLKISHNTSTLHYFTSITSSGLDPLITLPTRITDNSHTLIDNIFTNSPQSTSLSGILTTQISDHQLCFTSLPIKTNKQTHNKYITITHRPHNIDELMLLDLQNIDIYSRLNTDPHTDPTENCHTL</sequence>
<dbReference type="GO" id="GO:0003824">
    <property type="term" value="F:catalytic activity"/>
    <property type="evidence" value="ECO:0007669"/>
    <property type="project" value="InterPro"/>
</dbReference>
<evidence type="ECO:0000313" key="4">
    <source>
        <dbReference type="Proteomes" id="UP000014760"/>
    </source>
</evidence>
<evidence type="ECO:0000313" key="2">
    <source>
        <dbReference type="EMBL" id="ELT99661.1"/>
    </source>
</evidence>
<dbReference type="InterPro" id="IPR005135">
    <property type="entry name" value="Endo/exonuclease/phosphatase"/>
</dbReference>
<reference evidence="3" key="3">
    <citation type="submission" date="2015-06" db="UniProtKB">
        <authorList>
            <consortium name="EnsemblMetazoa"/>
        </authorList>
    </citation>
    <scope>IDENTIFICATION</scope>
</reference>
<accession>R7U7K7</accession>
<dbReference type="EnsemblMetazoa" id="CapteT204408">
    <property type="protein sequence ID" value="CapteP204408"/>
    <property type="gene ID" value="CapteG204408"/>
</dbReference>
<dbReference type="OrthoDB" id="5986507at2759"/>
<dbReference type="EMBL" id="AMQN01026466">
    <property type="status" value="NOT_ANNOTATED_CDS"/>
    <property type="molecule type" value="Genomic_DNA"/>
</dbReference>
<proteinExistence type="predicted"/>
<dbReference type="EMBL" id="AMQN01026465">
    <property type="status" value="NOT_ANNOTATED_CDS"/>
    <property type="molecule type" value="Genomic_DNA"/>
</dbReference>
<dbReference type="SUPFAM" id="SSF56219">
    <property type="entry name" value="DNase I-like"/>
    <property type="match status" value="1"/>
</dbReference>
<dbReference type="EMBL" id="KB306673">
    <property type="protein sequence ID" value="ELT99661.1"/>
    <property type="molecule type" value="Genomic_DNA"/>
</dbReference>
<reference evidence="4" key="1">
    <citation type="submission" date="2012-12" db="EMBL/GenBank/DDBJ databases">
        <authorList>
            <person name="Hellsten U."/>
            <person name="Grimwood J."/>
            <person name="Chapman J.A."/>
            <person name="Shapiro H."/>
            <person name="Aerts A."/>
            <person name="Otillar R.P."/>
            <person name="Terry A.Y."/>
            <person name="Boore J.L."/>
            <person name="Simakov O."/>
            <person name="Marletaz F."/>
            <person name="Cho S.-J."/>
            <person name="Edsinger-Gonzales E."/>
            <person name="Havlak P."/>
            <person name="Kuo D.-H."/>
            <person name="Larsson T."/>
            <person name="Lv J."/>
            <person name="Arendt D."/>
            <person name="Savage R."/>
            <person name="Osoegawa K."/>
            <person name="de Jong P."/>
            <person name="Lindberg D.R."/>
            <person name="Seaver E.C."/>
            <person name="Weisblat D.A."/>
            <person name="Putnam N.H."/>
            <person name="Grigoriev I.V."/>
            <person name="Rokhsar D.S."/>
        </authorList>
    </citation>
    <scope>NUCLEOTIDE SEQUENCE</scope>
    <source>
        <strain evidence="4">I ESC-2004</strain>
    </source>
</reference>